<feature type="region of interest" description="Disordered" evidence="1">
    <location>
        <begin position="1"/>
        <end position="30"/>
    </location>
</feature>
<dbReference type="InterPro" id="IPR038378">
    <property type="entry name" value="MHB_sf"/>
</dbReference>
<protein>
    <submittedName>
        <fullName evidence="3">Hemophore-related protein</fullName>
    </submittedName>
</protein>
<name>A0A1X0YFH6_MYCSI</name>
<dbReference type="GO" id="GO:0020037">
    <property type="term" value="F:heme binding"/>
    <property type="evidence" value="ECO:0007669"/>
    <property type="project" value="InterPro"/>
</dbReference>
<dbReference type="EMBL" id="MZZM01000005">
    <property type="protein sequence ID" value="ORJ63968.1"/>
    <property type="molecule type" value="Genomic_DNA"/>
</dbReference>
<evidence type="ECO:0000259" key="2">
    <source>
        <dbReference type="Pfam" id="PF16525"/>
    </source>
</evidence>
<dbReference type="InterPro" id="IPR032407">
    <property type="entry name" value="MHB"/>
</dbReference>
<dbReference type="Proteomes" id="UP000193040">
    <property type="component" value="Unassembled WGS sequence"/>
</dbReference>
<dbReference type="NCBIfam" id="TIGR04529">
    <property type="entry name" value="MTB_hemophore"/>
    <property type="match status" value="1"/>
</dbReference>
<organism evidence="3 4">
    <name type="scientific">Mycobacterium simiae</name>
    <name type="common">Mycobacterium habana</name>
    <dbReference type="NCBI Taxonomy" id="1784"/>
    <lineage>
        <taxon>Bacteria</taxon>
        <taxon>Bacillati</taxon>
        <taxon>Actinomycetota</taxon>
        <taxon>Actinomycetes</taxon>
        <taxon>Mycobacteriales</taxon>
        <taxon>Mycobacteriaceae</taxon>
        <taxon>Mycobacterium</taxon>
        <taxon>Mycobacterium simiae complex</taxon>
    </lineage>
</organism>
<proteinExistence type="predicted"/>
<dbReference type="Gene3D" id="1.20.20.20">
    <property type="entry name" value="Haemophore, haem-binding domain"/>
    <property type="match status" value="1"/>
</dbReference>
<sequence length="60" mass="6739">MLAHPLTDTRRPAPTQTVASGQPRSEIGDQLKQYMDANPQAHADLEAIRQPLTDFHNRCQ</sequence>
<feature type="compositionally biased region" description="Polar residues" evidence="1">
    <location>
        <begin position="14"/>
        <end position="23"/>
    </location>
</feature>
<accession>A0A1X0YFH6</accession>
<gene>
    <name evidence="3" type="ORF">B5M45_01695</name>
</gene>
<comment type="caution">
    <text evidence="3">The sequence shown here is derived from an EMBL/GenBank/DDBJ whole genome shotgun (WGS) entry which is preliminary data.</text>
</comment>
<keyword evidence="4" id="KW-1185">Reference proteome</keyword>
<evidence type="ECO:0000313" key="4">
    <source>
        <dbReference type="Proteomes" id="UP000193040"/>
    </source>
</evidence>
<evidence type="ECO:0000313" key="3">
    <source>
        <dbReference type="EMBL" id="ORJ63968.1"/>
    </source>
</evidence>
<dbReference type="Pfam" id="PF16525">
    <property type="entry name" value="MHB"/>
    <property type="match status" value="1"/>
</dbReference>
<dbReference type="AlphaFoldDB" id="A0A1X0YFH6"/>
<reference evidence="3 4" key="1">
    <citation type="submission" date="2017-03" db="EMBL/GenBank/DDBJ databases">
        <title>Genomic insights into Mycobacterium simiae human colonization.</title>
        <authorList>
            <person name="Steffani J.L."/>
            <person name="Brunck M.E."/>
            <person name="Cruz E."/>
            <person name="Montiel R."/>
            <person name="Barona F."/>
        </authorList>
    </citation>
    <scope>NUCLEOTIDE SEQUENCE [LARGE SCALE GENOMIC DNA]</scope>
    <source>
        <strain evidence="3 4">MsiGto</strain>
    </source>
</reference>
<evidence type="ECO:0000256" key="1">
    <source>
        <dbReference type="SAM" id="MobiDB-lite"/>
    </source>
</evidence>
<feature type="domain" description="Haemophore haem-binding" evidence="2">
    <location>
        <begin position="17"/>
        <end position="60"/>
    </location>
</feature>